<reference evidence="4" key="1">
    <citation type="submission" date="2022-11" db="UniProtKB">
        <authorList>
            <consortium name="WormBaseParasite"/>
        </authorList>
    </citation>
    <scope>IDENTIFICATION</scope>
</reference>
<evidence type="ECO:0000256" key="2">
    <source>
        <dbReference type="SAM" id="Phobius"/>
    </source>
</evidence>
<keyword evidence="3" id="KW-1185">Reference proteome</keyword>
<dbReference type="AlphaFoldDB" id="A0A915PUV2"/>
<feature type="region of interest" description="Disordered" evidence="1">
    <location>
        <begin position="1"/>
        <end position="20"/>
    </location>
</feature>
<name>A0A915PUV2_9BILA</name>
<evidence type="ECO:0000256" key="1">
    <source>
        <dbReference type="SAM" id="MobiDB-lite"/>
    </source>
</evidence>
<dbReference type="Proteomes" id="UP000887581">
    <property type="component" value="Unplaced"/>
</dbReference>
<keyword evidence="2" id="KW-0812">Transmembrane</keyword>
<organism evidence="3 4">
    <name type="scientific">Setaria digitata</name>
    <dbReference type="NCBI Taxonomy" id="48799"/>
    <lineage>
        <taxon>Eukaryota</taxon>
        <taxon>Metazoa</taxon>
        <taxon>Ecdysozoa</taxon>
        <taxon>Nematoda</taxon>
        <taxon>Chromadorea</taxon>
        <taxon>Rhabditida</taxon>
        <taxon>Spirurina</taxon>
        <taxon>Spiruromorpha</taxon>
        <taxon>Filarioidea</taxon>
        <taxon>Setariidae</taxon>
        <taxon>Setaria</taxon>
    </lineage>
</organism>
<keyword evidence="2" id="KW-0472">Membrane</keyword>
<dbReference type="WBParaSite" id="sdigi.contig34.g2413.t1">
    <property type="protein sequence ID" value="sdigi.contig34.g2413.t1"/>
    <property type="gene ID" value="sdigi.contig34.g2413"/>
</dbReference>
<evidence type="ECO:0000313" key="3">
    <source>
        <dbReference type="Proteomes" id="UP000887581"/>
    </source>
</evidence>
<feature type="compositionally biased region" description="Basic residues" evidence="1">
    <location>
        <begin position="1"/>
        <end position="14"/>
    </location>
</feature>
<proteinExistence type="predicted"/>
<evidence type="ECO:0000313" key="4">
    <source>
        <dbReference type="WBParaSite" id="sdigi.contig34.g2413.t1"/>
    </source>
</evidence>
<keyword evidence="2" id="KW-1133">Transmembrane helix</keyword>
<sequence>MARRGQKSKRGRKVRNQEAGKHDFQYSPVLRNVLRWGLRILKVSGTFTAYAVTYSIFVVLFTAVCFAIFTFFYVYYTNV</sequence>
<accession>A0A915PUV2</accession>
<protein>
    <submittedName>
        <fullName evidence="4">Uncharacterized protein</fullName>
    </submittedName>
</protein>
<feature type="transmembrane region" description="Helical" evidence="2">
    <location>
        <begin position="47"/>
        <end position="76"/>
    </location>
</feature>